<dbReference type="InterPro" id="IPR029062">
    <property type="entry name" value="Class_I_gatase-like"/>
</dbReference>
<dbReference type="InterPro" id="IPR029010">
    <property type="entry name" value="ThuA-like"/>
</dbReference>
<protein>
    <submittedName>
        <fullName evidence="2">Trehalose utilization protein</fullName>
    </submittedName>
</protein>
<sequence>MSGAVPVRVTVWGENVHEHSARDRAAMAERYPDGMHGAIAAGLVELLGDAVTTRTATLDQPEHGLSDEVLGSTDVLTWWGHVAHADVDDVVVERVRQRVLGGMGLLVLHSAHFSKIFTRLMGTTCSLAWRNSADAELVWNVSPSHPITQGVPMPIVIEEQETYGEYFDIPAPDEQVFLSTFSGGEVFRSGCCWRRGKGKVFYFSPGDQDYPVYHHPDVKRVLANAVGWARPEEVADFVAPHVVDEPRPWFSGGGLTGAGPA</sequence>
<name>A0A7W5P776_9ACTN</name>
<keyword evidence="3" id="KW-1185">Reference proteome</keyword>
<proteinExistence type="predicted"/>
<dbReference type="Pfam" id="PF06283">
    <property type="entry name" value="ThuA"/>
    <property type="match status" value="1"/>
</dbReference>
<dbReference type="Proteomes" id="UP000565572">
    <property type="component" value="Unassembled WGS sequence"/>
</dbReference>
<dbReference type="PIRSF" id="PIRSF030013">
    <property type="entry name" value="ThuA"/>
    <property type="match status" value="1"/>
</dbReference>
<organism evidence="2 3">
    <name type="scientific">Microlunatus antarcticus</name>
    <dbReference type="NCBI Taxonomy" id="53388"/>
    <lineage>
        <taxon>Bacteria</taxon>
        <taxon>Bacillati</taxon>
        <taxon>Actinomycetota</taxon>
        <taxon>Actinomycetes</taxon>
        <taxon>Propionibacteriales</taxon>
        <taxon>Propionibacteriaceae</taxon>
        <taxon>Microlunatus</taxon>
    </lineage>
</organism>
<evidence type="ECO:0000313" key="2">
    <source>
        <dbReference type="EMBL" id="MBB3327203.1"/>
    </source>
</evidence>
<dbReference type="RefSeq" id="WP_183338274.1">
    <property type="nucleotide sequence ID" value="NZ_JACHZG010000001.1"/>
</dbReference>
<dbReference type="Gene3D" id="3.40.50.880">
    <property type="match status" value="1"/>
</dbReference>
<evidence type="ECO:0000313" key="3">
    <source>
        <dbReference type="Proteomes" id="UP000565572"/>
    </source>
</evidence>
<feature type="domain" description="ThuA-like" evidence="1">
    <location>
        <begin position="8"/>
        <end position="229"/>
    </location>
</feature>
<accession>A0A7W5P776</accession>
<dbReference type="AlphaFoldDB" id="A0A7W5P776"/>
<dbReference type="InterPro" id="IPR009381">
    <property type="entry name" value="Trehalose_catabolism_ThuA_prok"/>
</dbReference>
<reference evidence="2 3" key="1">
    <citation type="submission" date="2020-08" db="EMBL/GenBank/DDBJ databases">
        <title>Sequencing the genomes of 1000 actinobacteria strains.</title>
        <authorList>
            <person name="Klenk H.-P."/>
        </authorList>
    </citation>
    <scope>NUCLEOTIDE SEQUENCE [LARGE SCALE GENOMIC DNA]</scope>
    <source>
        <strain evidence="2 3">DSM 11053</strain>
    </source>
</reference>
<comment type="caution">
    <text evidence="2">The sequence shown here is derived from an EMBL/GenBank/DDBJ whole genome shotgun (WGS) entry which is preliminary data.</text>
</comment>
<evidence type="ECO:0000259" key="1">
    <source>
        <dbReference type="Pfam" id="PF06283"/>
    </source>
</evidence>
<dbReference type="EMBL" id="JACHZG010000001">
    <property type="protein sequence ID" value="MBB3327203.1"/>
    <property type="molecule type" value="Genomic_DNA"/>
</dbReference>
<dbReference type="SUPFAM" id="SSF52317">
    <property type="entry name" value="Class I glutamine amidotransferase-like"/>
    <property type="match status" value="1"/>
</dbReference>
<gene>
    <name evidence="2" type="ORF">FHX39_002147</name>
</gene>